<accession>A0A8S0UH14</accession>
<reference evidence="2 3" key="1">
    <citation type="submission" date="2019-12" db="EMBL/GenBank/DDBJ databases">
        <authorList>
            <person name="Alioto T."/>
            <person name="Alioto T."/>
            <person name="Gomez Garrido J."/>
        </authorList>
    </citation>
    <scope>NUCLEOTIDE SEQUENCE [LARGE SCALE GENOMIC DNA]</scope>
</reference>
<dbReference type="OrthoDB" id="928687at2759"/>
<keyword evidence="3" id="KW-1185">Reference proteome</keyword>
<name>A0A8S0UH14_OLEEU</name>
<dbReference type="Proteomes" id="UP000594638">
    <property type="component" value="Unassembled WGS sequence"/>
</dbReference>
<evidence type="ECO:0000313" key="3">
    <source>
        <dbReference type="Proteomes" id="UP000594638"/>
    </source>
</evidence>
<proteinExistence type="predicted"/>
<sequence>MITNECQLTDLDNEVNDDDFHYDNDDFHYDKDANERVLAGLKVDHMVELLTTGDEEVGSDEAICPSKEELHTDYSSCEEKDNHFPVYDAEREKFEPQLEVGKEFKNIEEFREAIRNHGIASRYNFRFKSNDEFRAQAILN</sequence>
<protein>
    <recommendedName>
        <fullName evidence="1">Transposase MuDR plant domain-containing protein</fullName>
    </recommendedName>
</protein>
<evidence type="ECO:0000313" key="2">
    <source>
        <dbReference type="EMBL" id="CAA3016805.1"/>
    </source>
</evidence>
<dbReference type="Gramene" id="OE9A054091T1">
    <property type="protein sequence ID" value="OE9A054091C1"/>
    <property type="gene ID" value="OE9A054091"/>
</dbReference>
<dbReference type="InterPro" id="IPR004332">
    <property type="entry name" value="Transposase_MuDR"/>
</dbReference>
<dbReference type="Pfam" id="PF03108">
    <property type="entry name" value="DBD_Tnp_Mut"/>
    <property type="match status" value="1"/>
</dbReference>
<organism evidence="2 3">
    <name type="scientific">Olea europaea subsp. europaea</name>
    <dbReference type="NCBI Taxonomy" id="158383"/>
    <lineage>
        <taxon>Eukaryota</taxon>
        <taxon>Viridiplantae</taxon>
        <taxon>Streptophyta</taxon>
        <taxon>Embryophyta</taxon>
        <taxon>Tracheophyta</taxon>
        <taxon>Spermatophyta</taxon>
        <taxon>Magnoliopsida</taxon>
        <taxon>eudicotyledons</taxon>
        <taxon>Gunneridae</taxon>
        <taxon>Pentapetalae</taxon>
        <taxon>asterids</taxon>
        <taxon>lamiids</taxon>
        <taxon>Lamiales</taxon>
        <taxon>Oleaceae</taxon>
        <taxon>Oleeae</taxon>
        <taxon>Olea</taxon>
    </lineage>
</organism>
<dbReference type="AlphaFoldDB" id="A0A8S0UH14"/>
<gene>
    <name evidence="2" type="ORF">OLEA9_A054091</name>
</gene>
<dbReference type="EMBL" id="CACTIH010007647">
    <property type="protein sequence ID" value="CAA3016805.1"/>
    <property type="molecule type" value="Genomic_DNA"/>
</dbReference>
<comment type="caution">
    <text evidence="2">The sequence shown here is derived from an EMBL/GenBank/DDBJ whole genome shotgun (WGS) entry which is preliminary data.</text>
</comment>
<feature type="domain" description="Transposase MuDR plant" evidence="1">
    <location>
        <begin position="97"/>
        <end position="134"/>
    </location>
</feature>
<evidence type="ECO:0000259" key="1">
    <source>
        <dbReference type="Pfam" id="PF03108"/>
    </source>
</evidence>